<evidence type="ECO:0000256" key="1">
    <source>
        <dbReference type="SAM" id="MobiDB-lite"/>
    </source>
</evidence>
<accession>A0AAD5RQX4</accession>
<feature type="region of interest" description="Disordered" evidence="1">
    <location>
        <begin position="1"/>
        <end position="33"/>
    </location>
</feature>
<proteinExistence type="predicted"/>
<dbReference type="Proteomes" id="UP001201980">
    <property type="component" value="Unassembled WGS sequence"/>
</dbReference>
<keyword evidence="2" id="KW-0808">Transferase</keyword>
<reference evidence="2" key="1">
    <citation type="submission" date="2022-07" db="EMBL/GenBank/DDBJ databases">
        <title>Draft genome sequence of Zalerion maritima ATCC 34329, a (micro)plastics degrading marine fungus.</title>
        <authorList>
            <person name="Paco A."/>
            <person name="Goncalves M.F.M."/>
            <person name="Rocha-Santos T.A.P."/>
            <person name="Alves A."/>
        </authorList>
    </citation>
    <scope>NUCLEOTIDE SEQUENCE</scope>
    <source>
        <strain evidence="2">ATCC 34329</strain>
    </source>
</reference>
<organism evidence="2 3">
    <name type="scientific">Zalerion maritima</name>
    <dbReference type="NCBI Taxonomy" id="339359"/>
    <lineage>
        <taxon>Eukaryota</taxon>
        <taxon>Fungi</taxon>
        <taxon>Dikarya</taxon>
        <taxon>Ascomycota</taxon>
        <taxon>Pezizomycotina</taxon>
        <taxon>Sordariomycetes</taxon>
        <taxon>Lulworthiomycetidae</taxon>
        <taxon>Lulworthiales</taxon>
        <taxon>Lulworthiaceae</taxon>
        <taxon>Zalerion</taxon>
    </lineage>
</organism>
<protein>
    <submittedName>
        <fullName evidence="2">Kinase-like domain-containing protein</fullName>
    </submittedName>
</protein>
<sequence length="285" mass="32918">MHVRSSLFFPESKPRSVSRRQPSPHSQFKAPDSPTKAYTLAIQRWCIRRLVAVAEAAKPRCRWRWSVRTRDRNDALSNRIRRLSPRAMAFRTASKSVTGQDLSYAGLSRKGFFLFLGKTLLGPAHAGRNPQWAMNYDTHLFFQPIAIFVGQSFRVSSDTRVPFRLVMLSYYFHRHVNPTSSAISNGQGAMLAIQPPERQPYDKDEAVLYEIYGWTVGRTICAVFSTPQKRRLFFPQFLREDQVLMHPTSMFIQNNFILGRTPVFSDLGLQWHRESVPRVLPPPQY</sequence>
<name>A0AAD5RQX4_9PEZI</name>
<comment type="caution">
    <text evidence="2">The sequence shown here is derived from an EMBL/GenBank/DDBJ whole genome shotgun (WGS) entry which is preliminary data.</text>
</comment>
<evidence type="ECO:0000313" key="3">
    <source>
        <dbReference type="Proteomes" id="UP001201980"/>
    </source>
</evidence>
<dbReference type="EMBL" id="JAKWBI020000138">
    <property type="protein sequence ID" value="KAJ2901770.1"/>
    <property type="molecule type" value="Genomic_DNA"/>
</dbReference>
<dbReference type="AlphaFoldDB" id="A0AAD5RQX4"/>
<evidence type="ECO:0000313" key="2">
    <source>
        <dbReference type="EMBL" id="KAJ2901770.1"/>
    </source>
</evidence>
<dbReference type="GO" id="GO:0016301">
    <property type="term" value="F:kinase activity"/>
    <property type="evidence" value="ECO:0007669"/>
    <property type="project" value="UniProtKB-KW"/>
</dbReference>
<keyword evidence="2" id="KW-0418">Kinase</keyword>
<gene>
    <name evidence="2" type="ORF">MKZ38_001390</name>
</gene>
<keyword evidence="3" id="KW-1185">Reference proteome</keyword>